<dbReference type="Gene3D" id="2.40.10.10">
    <property type="entry name" value="Trypsin-like serine proteases"/>
    <property type="match status" value="2"/>
</dbReference>
<evidence type="ECO:0000313" key="17">
    <source>
        <dbReference type="Proteomes" id="UP000008792"/>
    </source>
</evidence>
<evidence type="ECO:0000256" key="3">
    <source>
        <dbReference type="ARBA" id="ARBA00022525"/>
    </source>
</evidence>
<keyword evidence="4 13" id="KW-0645">Protease</keyword>
<dbReference type="Pfam" id="PF00089">
    <property type="entry name" value="Trypsin"/>
    <property type="match status" value="1"/>
</dbReference>
<dbReference type="CDD" id="cd00190">
    <property type="entry name" value="Tryp_SPc"/>
    <property type="match status" value="1"/>
</dbReference>
<dbReference type="SMR" id="B4M668"/>
<dbReference type="OMA" id="IAHEECR"/>
<comment type="catalytic activity">
    <reaction evidence="11">
        <text>Preferential cleavage: Arg-|-Xaa, Lys-|-Xaa.</text>
        <dbReference type="EC" id="3.4.21.4"/>
    </reaction>
</comment>
<dbReference type="EC" id="3.4.21.4" evidence="12"/>
<evidence type="ECO:0000256" key="9">
    <source>
        <dbReference type="ARBA" id="ARBA00023145"/>
    </source>
</evidence>
<dbReference type="PROSITE" id="PS50240">
    <property type="entry name" value="TRYPSIN_DOM"/>
    <property type="match status" value="1"/>
</dbReference>
<dbReference type="MEROPS" id="S01.A95"/>
<protein>
    <recommendedName>
        <fullName evidence="12">trypsin</fullName>
        <ecNumber evidence="12">3.4.21.4</ecNumber>
    </recommendedName>
</protein>
<dbReference type="GO" id="GO:0005576">
    <property type="term" value="C:extracellular region"/>
    <property type="evidence" value="ECO:0007669"/>
    <property type="project" value="UniProtKB-SubCell"/>
</dbReference>
<evidence type="ECO:0000256" key="10">
    <source>
        <dbReference type="ARBA" id="ARBA00023157"/>
    </source>
</evidence>
<dbReference type="InterPro" id="IPR033116">
    <property type="entry name" value="TRYPSIN_SER"/>
</dbReference>
<dbReference type="FunCoup" id="B4M668">
    <property type="interactions" value="7"/>
</dbReference>
<evidence type="ECO:0000259" key="15">
    <source>
        <dbReference type="PROSITE" id="PS50240"/>
    </source>
</evidence>
<name>B4M668_DROVI</name>
<keyword evidence="17" id="KW-1185">Reference proteome</keyword>
<dbReference type="KEGG" id="dvi:6632699"/>
<dbReference type="HOGENOM" id="CLU_006842_7_4_1"/>
<reference evidence="16 17" key="1">
    <citation type="journal article" date="2007" name="Nature">
        <title>Evolution of genes and genomes on the Drosophila phylogeny.</title>
        <authorList>
            <consortium name="Drosophila 12 Genomes Consortium"/>
            <person name="Clark A.G."/>
            <person name="Eisen M.B."/>
            <person name="Smith D.R."/>
            <person name="Bergman C.M."/>
            <person name="Oliver B."/>
            <person name="Markow T.A."/>
            <person name="Kaufman T.C."/>
            <person name="Kellis M."/>
            <person name="Gelbart W."/>
            <person name="Iyer V.N."/>
            <person name="Pollard D.A."/>
            <person name="Sackton T.B."/>
            <person name="Larracuente A.M."/>
            <person name="Singh N.D."/>
            <person name="Abad J.P."/>
            <person name="Abt D.N."/>
            <person name="Adryan B."/>
            <person name="Aguade M."/>
            <person name="Akashi H."/>
            <person name="Anderson W.W."/>
            <person name="Aquadro C.F."/>
            <person name="Ardell D.H."/>
            <person name="Arguello R."/>
            <person name="Artieri C.G."/>
            <person name="Barbash D.A."/>
            <person name="Barker D."/>
            <person name="Barsanti P."/>
            <person name="Batterham P."/>
            <person name="Batzoglou S."/>
            <person name="Begun D."/>
            <person name="Bhutkar A."/>
            <person name="Blanco E."/>
            <person name="Bosak S.A."/>
            <person name="Bradley R.K."/>
            <person name="Brand A.D."/>
            <person name="Brent M.R."/>
            <person name="Brooks A.N."/>
            <person name="Brown R.H."/>
            <person name="Butlin R.K."/>
            <person name="Caggese C."/>
            <person name="Calvi B.R."/>
            <person name="Bernardo de Carvalho A."/>
            <person name="Caspi A."/>
            <person name="Castrezana S."/>
            <person name="Celniker S.E."/>
            <person name="Chang J.L."/>
            <person name="Chapple C."/>
            <person name="Chatterji S."/>
            <person name="Chinwalla A."/>
            <person name="Civetta A."/>
            <person name="Clifton S.W."/>
            <person name="Comeron J.M."/>
            <person name="Costello J.C."/>
            <person name="Coyne J.A."/>
            <person name="Daub J."/>
            <person name="David R.G."/>
            <person name="Delcher A.L."/>
            <person name="Delehaunty K."/>
            <person name="Do C.B."/>
            <person name="Ebling H."/>
            <person name="Edwards K."/>
            <person name="Eickbush T."/>
            <person name="Evans J.D."/>
            <person name="Filipski A."/>
            <person name="Findeiss S."/>
            <person name="Freyhult E."/>
            <person name="Fulton L."/>
            <person name="Fulton R."/>
            <person name="Garcia A.C."/>
            <person name="Gardiner A."/>
            <person name="Garfield D.A."/>
            <person name="Garvin B.E."/>
            <person name="Gibson G."/>
            <person name="Gilbert D."/>
            <person name="Gnerre S."/>
            <person name="Godfrey J."/>
            <person name="Good R."/>
            <person name="Gotea V."/>
            <person name="Gravely B."/>
            <person name="Greenberg A.J."/>
            <person name="Griffiths-Jones S."/>
            <person name="Gross S."/>
            <person name="Guigo R."/>
            <person name="Gustafson E.A."/>
            <person name="Haerty W."/>
            <person name="Hahn M.W."/>
            <person name="Halligan D.L."/>
            <person name="Halpern A.L."/>
            <person name="Halter G.M."/>
            <person name="Han M.V."/>
            <person name="Heger A."/>
            <person name="Hillier L."/>
            <person name="Hinrichs A.S."/>
            <person name="Holmes I."/>
            <person name="Hoskins R.A."/>
            <person name="Hubisz M.J."/>
            <person name="Hultmark D."/>
            <person name="Huntley M.A."/>
            <person name="Jaffe D.B."/>
            <person name="Jagadeeshan S."/>
            <person name="Jeck W.R."/>
            <person name="Johnson J."/>
            <person name="Jones C.D."/>
            <person name="Jordan W.C."/>
            <person name="Karpen G.H."/>
            <person name="Kataoka E."/>
            <person name="Keightley P.D."/>
            <person name="Kheradpour P."/>
            <person name="Kirkness E.F."/>
            <person name="Koerich L.B."/>
            <person name="Kristiansen K."/>
            <person name="Kudrna D."/>
            <person name="Kulathinal R.J."/>
            <person name="Kumar S."/>
            <person name="Kwok R."/>
            <person name="Lander E."/>
            <person name="Langley C.H."/>
            <person name="Lapoint R."/>
            <person name="Lazzaro B.P."/>
            <person name="Lee S.J."/>
            <person name="Levesque L."/>
            <person name="Li R."/>
            <person name="Lin C.F."/>
            <person name="Lin M.F."/>
            <person name="Lindblad-Toh K."/>
            <person name="Llopart A."/>
            <person name="Long M."/>
            <person name="Low L."/>
            <person name="Lozovsky E."/>
            <person name="Lu J."/>
            <person name="Luo M."/>
            <person name="Machado C.A."/>
            <person name="Makalowski W."/>
            <person name="Marzo M."/>
            <person name="Matsuda M."/>
            <person name="Matzkin L."/>
            <person name="McAllister B."/>
            <person name="McBride C.S."/>
            <person name="McKernan B."/>
            <person name="McKernan K."/>
            <person name="Mendez-Lago M."/>
            <person name="Minx P."/>
            <person name="Mollenhauer M.U."/>
            <person name="Montooth K."/>
            <person name="Mount S.M."/>
            <person name="Mu X."/>
            <person name="Myers E."/>
            <person name="Negre B."/>
            <person name="Newfeld S."/>
            <person name="Nielsen R."/>
            <person name="Noor M.A."/>
            <person name="O'Grady P."/>
            <person name="Pachter L."/>
            <person name="Papaceit M."/>
            <person name="Parisi M.J."/>
            <person name="Parisi M."/>
            <person name="Parts L."/>
            <person name="Pedersen J.S."/>
            <person name="Pesole G."/>
            <person name="Phillippy A.M."/>
            <person name="Ponting C.P."/>
            <person name="Pop M."/>
            <person name="Porcelli D."/>
            <person name="Powell J.R."/>
            <person name="Prohaska S."/>
            <person name="Pruitt K."/>
            <person name="Puig M."/>
            <person name="Quesneville H."/>
            <person name="Ram K.R."/>
            <person name="Rand D."/>
            <person name="Rasmussen M.D."/>
            <person name="Reed L.K."/>
            <person name="Reenan R."/>
            <person name="Reily A."/>
            <person name="Remington K.A."/>
            <person name="Rieger T.T."/>
            <person name="Ritchie M.G."/>
            <person name="Robin C."/>
            <person name="Rogers Y.H."/>
            <person name="Rohde C."/>
            <person name="Rozas J."/>
            <person name="Rubenfield M.J."/>
            <person name="Ruiz A."/>
            <person name="Russo S."/>
            <person name="Salzberg S.L."/>
            <person name="Sanchez-Gracia A."/>
            <person name="Saranga D.J."/>
            <person name="Sato H."/>
            <person name="Schaeffer S.W."/>
            <person name="Schatz M.C."/>
            <person name="Schlenke T."/>
            <person name="Schwartz R."/>
            <person name="Segarra C."/>
            <person name="Singh R.S."/>
            <person name="Sirot L."/>
            <person name="Sirota M."/>
            <person name="Sisneros N.B."/>
            <person name="Smith C.D."/>
            <person name="Smith T.F."/>
            <person name="Spieth J."/>
            <person name="Stage D.E."/>
            <person name="Stark A."/>
            <person name="Stephan W."/>
            <person name="Strausberg R.L."/>
            <person name="Strempel S."/>
            <person name="Sturgill D."/>
            <person name="Sutton G."/>
            <person name="Sutton G.G."/>
            <person name="Tao W."/>
            <person name="Teichmann S."/>
            <person name="Tobari Y.N."/>
            <person name="Tomimura Y."/>
            <person name="Tsolas J.M."/>
            <person name="Valente V.L."/>
            <person name="Venter E."/>
            <person name="Venter J.C."/>
            <person name="Vicario S."/>
            <person name="Vieira F.G."/>
            <person name="Vilella A.J."/>
            <person name="Villasante A."/>
            <person name="Walenz B."/>
            <person name="Wang J."/>
            <person name="Wasserman M."/>
            <person name="Watts T."/>
            <person name="Wilson D."/>
            <person name="Wilson R.K."/>
            <person name="Wing R.A."/>
            <person name="Wolfner M.F."/>
            <person name="Wong A."/>
            <person name="Wong G.K."/>
            <person name="Wu C.I."/>
            <person name="Wu G."/>
            <person name="Yamamoto D."/>
            <person name="Yang H.P."/>
            <person name="Yang S.P."/>
            <person name="Yorke J.A."/>
            <person name="Yoshida K."/>
            <person name="Zdobnov E."/>
            <person name="Zhang P."/>
            <person name="Zhang Y."/>
            <person name="Zimin A.V."/>
            <person name="Baldwin J."/>
            <person name="Abdouelleil A."/>
            <person name="Abdulkadir J."/>
            <person name="Abebe A."/>
            <person name="Abera B."/>
            <person name="Abreu J."/>
            <person name="Acer S.C."/>
            <person name="Aftuck L."/>
            <person name="Alexander A."/>
            <person name="An P."/>
            <person name="Anderson E."/>
            <person name="Anderson S."/>
            <person name="Arachi H."/>
            <person name="Azer M."/>
            <person name="Bachantsang P."/>
            <person name="Barry A."/>
            <person name="Bayul T."/>
            <person name="Berlin A."/>
            <person name="Bessette D."/>
            <person name="Bloom T."/>
            <person name="Blye J."/>
            <person name="Boguslavskiy L."/>
            <person name="Bonnet C."/>
            <person name="Boukhgalter B."/>
            <person name="Bourzgui I."/>
            <person name="Brown A."/>
            <person name="Cahill P."/>
            <person name="Channer S."/>
            <person name="Cheshatsang Y."/>
            <person name="Chuda L."/>
            <person name="Citroen M."/>
            <person name="Collymore A."/>
            <person name="Cooke P."/>
            <person name="Costello M."/>
            <person name="D'Aco K."/>
            <person name="Daza R."/>
            <person name="De Haan G."/>
            <person name="DeGray S."/>
            <person name="DeMaso C."/>
            <person name="Dhargay N."/>
            <person name="Dooley K."/>
            <person name="Dooley E."/>
            <person name="Doricent M."/>
            <person name="Dorje P."/>
            <person name="Dorjee K."/>
            <person name="Dupes A."/>
            <person name="Elong R."/>
            <person name="Falk J."/>
            <person name="Farina A."/>
            <person name="Faro S."/>
            <person name="Ferguson D."/>
            <person name="Fisher S."/>
            <person name="Foley C.D."/>
            <person name="Franke A."/>
            <person name="Friedrich D."/>
            <person name="Gadbois L."/>
            <person name="Gearin G."/>
            <person name="Gearin C.R."/>
            <person name="Giannoukos G."/>
            <person name="Goode T."/>
            <person name="Graham J."/>
            <person name="Grandbois E."/>
            <person name="Grewal S."/>
            <person name="Gyaltsen K."/>
            <person name="Hafez N."/>
            <person name="Hagos B."/>
            <person name="Hall J."/>
            <person name="Henson C."/>
            <person name="Hollinger A."/>
            <person name="Honan T."/>
            <person name="Huard M.D."/>
            <person name="Hughes L."/>
            <person name="Hurhula B."/>
            <person name="Husby M.E."/>
            <person name="Kamat A."/>
            <person name="Kanga B."/>
            <person name="Kashin S."/>
            <person name="Khazanovich D."/>
            <person name="Kisner P."/>
            <person name="Lance K."/>
            <person name="Lara M."/>
            <person name="Lee W."/>
            <person name="Lennon N."/>
            <person name="Letendre F."/>
            <person name="LeVine R."/>
            <person name="Lipovsky A."/>
            <person name="Liu X."/>
            <person name="Liu J."/>
            <person name="Liu S."/>
            <person name="Lokyitsang T."/>
            <person name="Lokyitsang Y."/>
            <person name="Lubonja R."/>
            <person name="Lui A."/>
            <person name="MacDonald P."/>
            <person name="Magnisalis V."/>
            <person name="Maru K."/>
            <person name="Matthews C."/>
            <person name="McCusker W."/>
            <person name="McDonough S."/>
            <person name="Mehta T."/>
            <person name="Meldrim J."/>
            <person name="Meneus L."/>
            <person name="Mihai O."/>
            <person name="Mihalev A."/>
            <person name="Mihova T."/>
            <person name="Mittelman R."/>
            <person name="Mlenga V."/>
            <person name="Montmayeur A."/>
            <person name="Mulrain L."/>
            <person name="Navidi A."/>
            <person name="Naylor J."/>
            <person name="Negash T."/>
            <person name="Nguyen T."/>
            <person name="Nguyen N."/>
            <person name="Nicol R."/>
            <person name="Norbu C."/>
            <person name="Norbu N."/>
            <person name="Novod N."/>
            <person name="O'Neill B."/>
            <person name="Osman S."/>
            <person name="Markiewicz E."/>
            <person name="Oyono O.L."/>
            <person name="Patti C."/>
            <person name="Phunkhang P."/>
            <person name="Pierre F."/>
            <person name="Priest M."/>
            <person name="Raghuraman S."/>
            <person name="Rege F."/>
            <person name="Reyes R."/>
            <person name="Rise C."/>
            <person name="Rogov P."/>
            <person name="Ross K."/>
            <person name="Ryan E."/>
            <person name="Settipalli S."/>
            <person name="Shea T."/>
            <person name="Sherpa N."/>
            <person name="Shi L."/>
            <person name="Shih D."/>
            <person name="Sparrow T."/>
            <person name="Spaulding J."/>
            <person name="Stalker J."/>
            <person name="Stange-Thomann N."/>
            <person name="Stavropoulos S."/>
            <person name="Stone C."/>
            <person name="Strader C."/>
            <person name="Tesfaye S."/>
            <person name="Thomson T."/>
            <person name="Thoulutsang Y."/>
            <person name="Thoulutsang D."/>
            <person name="Topham K."/>
            <person name="Topping I."/>
            <person name="Tsamla T."/>
            <person name="Vassiliev H."/>
            <person name="Vo A."/>
            <person name="Wangchuk T."/>
            <person name="Wangdi T."/>
            <person name="Weiand M."/>
            <person name="Wilkinson J."/>
            <person name="Wilson A."/>
            <person name="Yadav S."/>
            <person name="Young G."/>
            <person name="Yu Q."/>
            <person name="Zembek L."/>
            <person name="Zhong D."/>
            <person name="Zimmer A."/>
            <person name="Zwirko Z."/>
            <person name="Jaffe D.B."/>
            <person name="Alvarez P."/>
            <person name="Brockman W."/>
            <person name="Butler J."/>
            <person name="Chin C."/>
            <person name="Gnerre S."/>
            <person name="Grabherr M."/>
            <person name="Kleber M."/>
            <person name="Mauceli E."/>
            <person name="MacCallum I."/>
        </authorList>
    </citation>
    <scope>NUCLEOTIDE SEQUENCE [LARGE SCALE GENOMIC DNA]</scope>
    <source>
        <strain evidence="17">Tucson 15010-1051.87</strain>
    </source>
</reference>
<dbReference type="PANTHER" id="PTHR24276:SF97">
    <property type="entry name" value="GH13245P2-RELATED"/>
    <property type="match status" value="1"/>
</dbReference>
<evidence type="ECO:0000256" key="12">
    <source>
        <dbReference type="ARBA" id="ARBA00038868"/>
    </source>
</evidence>
<keyword evidence="3" id="KW-0964">Secreted</keyword>
<dbReference type="PROSITE" id="PS00134">
    <property type="entry name" value="TRYPSIN_HIS"/>
    <property type="match status" value="1"/>
</dbReference>
<evidence type="ECO:0000313" key="16">
    <source>
        <dbReference type="EMBL" id="EDW59144.1"/>
    </source>
</evidence>
<evidence type="ECO:0000256" key="6">
    <source>
        <dbReference type="ARBA" id="ARBA00022757"/>
    </source>
</evidence>
<dbReference type="InterPro" id="IPR001254">
    <property type="entry name" value="Trypsin_dom"/>
</dbReference>
<dbReference type="InterPro" id="IPR050430">
    <property type="entry name" value="Peptidase_S1"/>
</dbReference>
<dbReference type="InterPro" id="IPR001314">
    <property type="entry name" value="Peptidase_S1A"/>
</dbReference>
<dbReference type="InterPro" id="IPR009003">
    <property type="entry name" value="Peptidase_S1_PA"/>
</dbReference>
<dbReference type="GO" id="GO:0016485">
    <property type="term" value="P:protein processing"/>
    <property type="evidence" value="ECO:0007669"/>
    <property type="project" value="UniProtKB-ARBA"/>
</dbReference>
<dbReference type="PROSITE" id="PS00135">
    <property type="entry name" value="TRYPSIN_SER"/>
    <property type="match status" value="1"/>
</dbReference>
<dbReference type="STRING" id="7244.B4M668"/>
<dbReference type="AlphaFoldDB" id="B4M668"/>
<dbReference type="FunFam" id="2.40.10.10:FF:000047">
    <property type="entry name" value="Trypsin eta"/>
    <property type="match status" value="1"/>
</dbReference>
<dbReference type="GO" id="GO:0007586">
    <property type="term" value="P:digestion"/>
    <property type="evidence" value="ECO:0007669"/>
    <property type="project" value="UniProtKB-KW"/>
</dbReference>
<evidence type="ECO:0000256" key="5">
    <source>
        <dbReference type="ARBA" id="ARBA00022729"/>
    </source>
</evidence>
<evidence type="ECO:0000256" key="8">
    <source>
        <dbReference type="ARBA" id="ARBA00022825"/>
    </source>
</evidence>
<dbReference type="InParanoid" id="B4M668"/>
<dbReference type="GO" id="GO:0004252">
    <property type="term" value="F:serine-type endopeptidase activity"/>
    <property type="evidence" value="ECO:0007669"/>
    <property type="project" value="UniProtKB-EC"/>
</dbReference>
<dbReference type="OrthoDB" id="8440449at2759"/>
<comment type="similarity">
    <text evidence="2">Belongs to the peptidase S1 family.</text>
</comment>
<keyword evidence="6" id="KW-0222">Digestion</keyword>
<gene>
    <name evidence="16" type="primary">Dvir\GJ10445</name>
    <name evidence="16" type="ORF">Dvir_GJ10445</name>
</gene>
<keyword evidence="9" id="KW-0865">Zymogen</keyword>
<dbReference type="InterPro" id="IPR043504">
    <property type="entry name" value="Peptidase_S1_PA_chymotrypsin"/>
</dbReference>
<evidence type="ECO:0000256" key="14">
    <source>
        <dbReference type="SAM" id="SignalP"/>
    </source>
</evidence>
<sequence length="269" mass="29572">MSALIWSWLWCLCLLLGSSIDVTRAKRIHHKYQTHSNRIVGGQEAAEGAAPYQVSIQTSWRTNICGGVIIDERWILTAGHCALDFAIEELRIVVGTNDRLAPGQMLHVDEAIVHSMYDIPAVYANDIGLLHLNESIVWNERTQAAALSAQQPPAGATVILTGWGAPELNWPAEQLLRTINLTIIDRAECRAAWDYTDGVDIGHLCTYTREGEGACNGDSGGPLMWQGKLVGVVNWGAPCAVGKPDMHANTIYYADWIRRTIAGCKQRVN</sequence>
<keyword evidence="5 14" id="KW-0732">Signal</keyword>
<evidence type="ECO:0000256" key="7">
    <source>
        <dbReference type="ARBA" id="ARBA00022801"/>
    </source>
</evidence>
<evidence type="ECO:0000256" key="13">
    <source>
        <dbReference type="RuleBase" id="RU363034"/>
    </source>
</evidence>
<dbReference type="PANTHER" id="PTHR24276">
    <property type="entry name" value="POLYSERASE-RELATED"/>
    <property type="match status" value="1"/>
</dbReference>
<proteinExistence type="inferred from homology"/>
<dbReference type="PhylomeDB" id="B4M668"/>
<keyword evidence="7 13" id="KW-0378">Hydrolase</keyword>
<keyword evidence="10" id="KW-1015">Disulfide bond</keyword>
<evidence type="ECO:0000256" key="4">
    <source>
        <dbReference type="ARBA" id="ARBA00022670"/>
    </source>
</evidence>
<dbReference type="eggNOG" id="KOG3627">
    <property type="taxonomic scope" value="Eukaryota"/>
</dbReference>
<feature type="signal peptide" evidence="14">
    <location>
        <begin position="1"/>
        <end position="25"/>
    </location>
</feature>
<evidence type="ECO:0000256" key="11">
    <source>
        <dbReference type="ARBA" id="ARBA00036320"/>
    </source>
</evidence>
<accession>B4M668</accession>
<feature type="chain" id="PRO_5002813837" description="trypsin" evidence="14">
    <location>
        <begin position="26"/>
        <end position="269"/>
    </location>
</feature>
<evidence type="ECO:0000256" key="2">
    <source>
        <dbReference type="ARBA" id="ARBA00007664"/>
    </source>
</evidence>
<evidence type="ECO:0000256" key="1">
    <source>
        <dbReference type="ARBA" id="ARBA00004613"/>
    </source>
</evidence>
<keyword evidence="8 13" id="KW-0720">Serine protease</keyword>
<dbReference type="PRINTS" id="PR00722">
    <property type="entry name" value="CHYMOTRYPSIN"/>
</dbReference>
<dbReference type="SUPFAM" id="SSF50494">
    <property type="entry name" value="Trypsin-like serine proteases"/>
    <property type="match status" value="1"/>
</dbReference>
<feature type="domain" description="Peptidase S1" evidence="15">
    <location>
        <begin position="39"/>
        <end position="262"/>
    </location>
</feature>
<dbReference type="Proteomes" id="UP000008792">
    <property type="component" value="Unassembled WGS sequence"/>
</dbReference>
<dbReference type="InterPro" id="IPR018114">
    <property type="entry name" value="TRYPSIN_HIS"/>
</dbReference>
<comment type="subcellular location">
    <subcellularLocation>
        <location evidence="1">Secreted</location>
    </subcellularLocation>
</comment>
<dbReference type="EMBL" id="CH940652">
    <property type="protein sequence ID" value="EDW59144.1"/>
    <property type="molecule type" value="Genomic_DNA"/>
</dbReference>
<organism evidence="16 17">
    <name type="scientific">Drosophila virilis</name>
    <name type="common">Fruit fly</name>
    <dbReference type="NCBI Taxonomy" id="7244"/>
    <lineage>
        <taxon>Eukaryota</taxon>
        <taxon>Metazoa</taxon>
        <taxon>Ecdysozoa</taxon>
        <taxon>Arthropoda</taxon>
        <taxon>Hexapoda</taxon>
        <taxon>Insecta</taxon>
        <taxon>Pterygota</taxon>
        <taxon>Neoptera</taxon>
        <taxon>Endopterygota</taxon>
        <taxon>Diptera</taxon>
        <taxon>Brachycera</taxon>
        <taxon>Muscomorpha</taxon>
        <taxon>Ephydroidea</taxon>
        <taxon>Drosophilidae</taxon>
        <taxon>Drosophila</taxon>
    </lineage>
</organism>
<dbReference type="SMART" id="SM00020">
    <property type="entry name" value="Tryp_SPc"/>
    <property type="match status" value="1"/>
</dbReference>